<dbReference type="OrthoDB" id="3173073at2"/>
<reference evidence="12 13" key="1">
    <citation type="submission" date="2018-08" db="EMBL/GenBank/DDBJ databases">
        <title>Sequencing the genomes of 1000 actinobacteria strains.</title>
        <authorList>
            <person name="Klenk H.-P."/>
        </authorList>
    </citation>
    <scope>NUCLEOTIDE SEQUENCE [LARGE SCALE GENOMIC DNA]</scope>
    <source>
        <strain evidence="12 13">DSM 22967</strain>
    </source>
</reference>
<dbReference type="SUPFAM" id="SSF55060">
    <property type="entry name" value="GHMP Kinase, C-terminal domain"/>
    <property type="match status" value="1"/>
</dbReference>
<evidence type="ECO:0000259" key="11">
    <source>
        <dbReference type="Pfam" id="PF08544"/>
    </source>
</evidence>
<evidence type="ECO:0000256" key="6">
    <source>
        <dbReference type="ARBA" id="ARBA00022777"/>
    </source>
</evidence>
<evidence type="ECO:0000313" key="12">
    <source>
        <dbReference type="EMBL" id="REF30249.1"/>
    </source>
</evidence>
<dbReference type="Gene3D" id="3.30.70.890">
    <property type="entry name" value="GHMP kinase, C-terminal domain"/>
    <property type="match status" value="1"/>
</dbReference>
<dbReference type="UniPathway" id="UPA00056">
    <property type="reaction ID" value="UER00094"/>
</dbReference>
<feature type="active site" evidence="9">
    <location>
        <position position="142"/>
    </location>
</feature>
<dbReference type="Gene3D" id="3.30.230.10">
    <property type="match status" value="1"/>
</dbReference>
<comment type="catalytic activity">
    <reaction evidence="9">
        <text>4-CDP-2-C-methyl-D-erythritol + ATP = 4-CDP-2-C-methyl-D-erythritol 2-phosphate + ADP + H(+)</text>
        <dbReference type="Rhea" id="RHEA:18437"/>
        <dbReference type="ChEBI" id="CHEBI:15378"/>
        <dbReference type="ChEBI" id="CHEBI:30616"/>
        <dbReference type="ChEBI" id="CHEBI:57823"/>
        <dbReference type="ChEBI" id="CHEBI:57919"/>
        <dbReference type="ChEBI" id="CHEBI:456216"/>
        <dbReference type="EC" id="2.7.1.148"/>
    </reaction>
</comment>
<dbReference type="SUPFAM" id="SSF54211">
    <property type="entry name" value="Ribosomal protein S5 domain 2-like"/>
    <property type="match status" value="1"/>
</dbReference>
<dbReference type="InterPro" id="IPR013750">
    <property type="entry name" value="GHMP_kinase_C_dom"/>
</dbReference>
<evidence type="ECO:0000256" key="5">
    <source>
        <dbReference type="ARBA" id="ARBA00022741"/>
    </source>
</evidence>
<evidence type="ECO:0000256" key="7">
    <source>
        <dbReference type="ARBA" id="ARBA00022840"/>
    </source>
</evidence>
<name>A0A3D9ULQ5_9MICO</name>
<dbReference type="PIRSF" id="PIRSF010376">
    <property type="entry name" value="IspE"/>
    <property type="match status" value="1"/>
</dbReference>
<evidence type="ECO:0000256" key="8">
    <source>
        <dbReference type="ARBA" id="ARBA00032554"/>
    </source>
</evidence>
<dbReference type="InterPro" id="IPR006204">
    <property type="entry name" value="GHMP_kinase_N_dom"/>
</dbReference>
<keyword evidence="7 9" id="KW-0067">ATP-binding</keyword>
<dbReference type="NCBIfam" id="TIGR00154">
    <property type="entry name" value="ispE"/>
    <property type="match status" value="1"/>
</dbReference>
<dbReference type="PANTHER" id="PTHR43527">
    <property type="entry name" value="4-DIPHOSPHOCYTIDYL-2-C-METHYL-D-ERYTHRITOL KINASE, CHLOROPLASTIC"/>
    <property type="match status" value="1"/>
</dbReference>
<keyword evidence="6 9" id="KW-0418">Kinase</keyword>
<feature type="domain" description="GHMP kinase N-terminal" evidence="10">
    <location>
        <begin position="72"/>
        <end position="150"/>
    </location>
</feature>
<comment type="pathway">
    <text evidence="9">Isoprenoid biosynthesis; isopentenyl diphosphate biosynthesis via DXP pathway; isopentenyl diphosphate from 1-deoxy-D-xylulose 5-phosphate: step 3/6.</text>
</comment>
<dbReference type="InterPro" id="IPR004424">
    <property type="entry name" value="IspE"/>
</dbReference>
<dbReference type="NCBIfam" id="NF002870">
    <property type="entry name" value="PRK03188.1"/>
    <property type="match status" value="1"/>
</dbReference>
<accession>A0A3D9ULQ5</accession>
<keyword evidence="5 9" id="KW-0547">Nucleotide-binding</keyword>
<evidence type="ECO:0000256" key="3">
    <source>
        <dbReference type="ARBA" id="ARBA00017473"/>
    </source>
</evidence>
<dbReference type="Proteomes" id="UP000256253">
    <property type="component" value="Unassembled WGS sequence"/>
</dbReference>
<comment type="function">
    <text evidence="9">Catalyzes the phosphorylation of the position 2 hydroxy group of 4-diphosphocytidyl-2C-methyl-D-erythritol.</text>
</comment>
<dbReference type="InterPro" id="IPR014721">
    <property type="entry name" value="Ribsml_uS5_D2-typ_fold_subgr"/>
</dbReference>
<dbReference type="GO" id="GO:0016114">
    <property type="term" value="P:terpenoid biosynthetic process"/>
    <property type="evidence" value="ECO:0007669"/>
    <property type="project" value="UniProtKB-UniRule"/>
</dbReference>
<evidence type="ECO:0000313" key="13">
    <source>
        <dbReference type="Proteomes" id="UP000256253"/>
    </source>
</evidence>
<comment type="similarity">
    <text evidence="1 9">Belongs to the GHMP kinase family. IspE subfamily.</text>
</comment>
<dbReference type="InterPro" id="IPR020568">
    <property type="entry name" value="Ribosomal_Su5_D2-typ_SF"/>
</dbReference>
<feature type="binding site" evidence="9">
    <location>
        <begin position="100"/>
        <end position="110"/>
    </location>
    <ligand>
        <name>ATP</name>
        <dbReference type="ChEBI" id="CHEBI:30616"/>
    </ligand>
</feature>
<dbReference type="AlphaFoldDB" id="A0A3D9ULQ5"/>
<dbReference type="GO" id="GO:0050515">
    <property type="term" value="F:4-(cytidine 5'-diphospho)-2-C-methyl-D-erythritol kinase activity"/>
    <property type="evidence" value="ECO:0007669"/>
    <property type="project" value="UniProtKB-UniRule"/>
</dbReference>
<organism evidence="12 13">
    <name type="scientific">Calidifontibacter indicus</name>
    <dbReference type="NCBI Taxonomy" id="419650"/>
    <lineage>
        <taxon>Bacteria</taxon>
        <taxon>Bacillati</taxon>
        <taxon>Actinomycetota</taxon>
        <taxon>Actinomycetes</taxon>
        <taxon>Micrococcales</taxon>
        <taxon>Dermacoccaceae</taxon>
        <taxon>Calidifontibacter</taxon>
    </lineage>
</organism>
<proteinExistence type="inferred from homology"/>
<dbReference type="RefSeq" id="WP_115922266.1">
    <property type="nucleotide sequence ID" value="NZ_QTUA01000001.1"/>
</dbReference>
<keyword evidence="9" id="KW-0414">Isoprene biosynthesis</keyword>
<dbReference type="Pfam" id="PF08544">
    <property type="entry name" value="GHMP_kinases_C"/>
    <property type="match status" value="1"/>
</dbReference>
<dbReference type="GO" id="GO:0005524">
    <property type="term" value="F:ATP binding"/>
    <property type="evidence" value="ECO:0007669"/>
    <property type="project" value="UniProtKB-UniRule"/>
</dbReference>
<feature type="active site" evidence="9">
    <location>
        <position position="15"/>
    </location>
</feature>
<dbReference type="EMBL" id="QTUA01000001">
    <property type="protein sequence ID" value="REF30249.1"/>
    <property type="molecule type" value="Genomic_DNA"/>
</dbReference>
<feature type="domain" description="GHMP kinase C-terminal" evidence="11">
    <location>
        <begin position="208"/>
        <end position="282"/>
    </location>
</feature>
<evidence type="ECO:0000256" key="4">
    <source>
        <dbReference type="ARBA" id="ARBA00022679"/>
    </source>
</evidence>
<dbReference type="InterPro" id="IPR036554">
    <property type="entry name" value="GHMP_kinase_C_sf"/>
</dbReference>
<evidence type="ECO:0000256" key="9">
    <source>
        <dbReference type="HAMAP-Rule" id="MF_00061"/>
    </source>
</evidence>
<dbReference type="Pfam" id="PF00288">
    <property type="entry name" value="GHMP_kinases_N"/>
    <property type="match status" value="1"/>
</dbReference>
<keyword evidence="4 9" id="KW-0808">Transferase</keyword>
<keyword evidence="13" id="KW-1185">Reference proteome</keyword>
<evidence type="ECO:0000256" key="2">
    <source>
        <dbReference type="ARBA" id="ARBA00012052"/>
    </source>
</evidence>
<evidence type="ECO:0000259" key="10">
    <source>
        <dbReference type="Pfam" id="PF00288"/>
    </source>
</evidence>
<dbReference type="GO" id="GO:0019288">
    <property type="term" value="P:isopentenyl diphosphate biosynthetic process, methylerythritol 4-phosphate pathway"/>
    <property type="evidence" value="ECO:0007669"/>
    <property type="project" value="UniProtKB-UniRule"/>
</dbReference>
<evidence type="ECO:0000256" key="1">
    <source>
        <dbReference type="ARBA" id="ARBA00009684"/>
    </source>
</evidence>
<protein>
    <recommendedName>
        <fullName evidence="3 9">4-diphosphocytidyl-2-C-methyl-D-erythritol kinase</fullName>
        <shortName evidence="9">CMK</shortName>
        <ecNumber evidence="2 9">2.7.1.148</ecNumber>
    </recommendedName>
    <alternativeName>
        <fullName evidence="8 9">4-(cytidine-5'-diphospho)-2-C-methyl-D-erythritol kinase</fullName>
    </alternativeName>
</protein>
<dbReference type="HAMAP" id="MF_00061">
    <property type="entry name" value="IspE"/>
    <property type="match status" value="1"/>
</dbReference>
<dbReference type="PANTHER" id="PTHR43527:SF2">
    <property type="entry name" value="4-DIPHOSPHOCYTIDYL-2-C-METHYL-D-ERYTHRITOL KINASE, CHLOROPLASTIC"/>
    <property type="match status" value="1"/>
</dbReference>
<comment type="caution">
    <text evidence="12">The sequence shown here is derived from an EMBL/GenBank/DDBJ whole genome shotgun (WGS) entry which is preliminary data.</text>
</comment>
<gene>
    <name evidence="9" type="primary">ispE</name>
    <name evidence="12" type="ORF">DFJ65_1247</name>
</gene>
<dbReference type="EC" id="2.7.1.148" evidence="2 9"/>
<sequence length="308" mass="31933">MAAKQPGVTVRVPAKVNLCLNVGPTDGDGYHQLATVFHAVDLTDDVTVRPSRHWECTITGPYADKVPTGHANLAMRVAQRLADECYEAGPVSMTIDKSIPVAGGMAGGSADAAAAMIAVDQLFNLQLTKLDFTDLAAEIGSDVPFALTGGTAFGSGRGDQLAPVLTTGRYEWVFALHHEGLSTPKVYAEFDRLNAHRKIGFPQVPGELLAALRSGDPRELAGALSNDLQEAAVSLMPRLQDTIDTGLAEGALGAIVSGSGPTVAFLTADRSAALDLMVALTASGVADDVVSASGPHPGARVISTIRPV</sequence>